<dbReference type="PANTHER" id="PTHR23155">
    <property type="entry name" value="DISEASE RESISTANCE PROTEIN RP"/>
    <property type="match status" value="1"/>
</dbReference>
<dbReference type="InterPro" id="IPR044974">
    <property type="entry name" value="Disease_R_plants"/>
</dbReference>
<dbReference type="GO" id="GO:0043531">
    <property type="term" value="F:ADP binding"/>
    <property type="evidence" value="ECO:0007669"/>
    <property type="project" value="InterPro"/>
</dbReference>
<dbReference type="Gene3D" id="3.40.50.300">
    <property type="entry name" value="P-loop containing nucleotide triphosphate hydrolases"/>
    <property type="match status" value="1"/>
</dbReference>
<evidence type="ECO:0000259" key="4">
    <source>
        <dbReference type="Pfam" id="PF00931"/>
    </source>
</evidence>
<dbReference type="Gramene" id="AET2Gv20007500.7">
    <property type="protein sequence ID" value="AET2Gv20007500.7"/>
    <property type="gene ID" value="AET2Gv20007500"/>
</dbReference>
<protein>
    <submittedName>
        <fullName evidence="7">Uncharacterized protein</fullName>
    </submittedName>
</protein>
<dbReference type="FunFam" id="1.10.10.10:FF:000322">
    <property type="entry name" value="Probable disease resistance protein At1g63360"/>
    <property type="match status" value="1"/>
</dbReference>
<dbReference type="Proteomes" id="UP000015105">
    <property type="component" value="Chromosome 2D"/>
</dbReference>
<evidence type="ECO:0000259" key="6">
    <source>
        <dbReference type="Pfam" id="PF23598"/>
    </source>
</evidence>
<dbReference type="SUPFAM" id="SSF52540">
    <property type="entry name" value="P-loop containing nucleoside triphosphate hydrolases"/>
    <property type="match status" value="1"/>
</dbReference>
<evidence type="ECO:0000256" key="2">
    <source>
        <dbReference type="ARBA" id="ARBA00022821"/>
    </source>
</evidence>
<dbReference type="InterPro" id="IPR002182">
    <property type="entry name" value="NB-ARC"/>
</dbReference>
<proteinExistence type="predicted"/>
<dbReference type="Gene3D" id="3.80.10.10">
    <property type="entry name" value="Ribonuclease Inhibitor"/>
    <property type="match status" value="3"/>
</dbReference>
<dbReference type="InterPro" id="IPR058922">
    <property type="entry name" value="WHD_DRP"/>
</dbReference>
<feature type="compositionally biased region" description="Low complexity" evidence="3">
    <location>
        <begin position="853"/>
        <end position="862"/>
    </location>
</feature>
<dbReference type="EnsemblPlants" id="AET2Gv20007500.7">
    <property type="protein sequence ID" value="AET2Gv20007500.7"/>
    <property type="gene ID" value="AET2Gv20007500"/>
</dbReference>
<keyword evidence="2" id="KW-0611">Plant defense</keyword>
<dbReference type="InterPro" id="IPR055414">
    <property type="entry name" value="LRR_R13L4/SHOC2-like"/>
</dbReference>
<dbReference type="InterPro" id="IPR032675">
    <property type="entry name" value="LRR_dom_sf"/>
</dbReference>
<keyword evidence="8" id="KW-1185">Reference proteome</keyword>
<reference evidence="7" key="4">
    <citation type="submission" date="2019-03" db="UniProtKB">
        <authorList>
            <consortium name="EnsemblPlants"/>
        </authorList>
    </citation>
    <scope>IDENTIFICATION</scope>
</reference>
<dbReference type="Pfam" id="PF23598">
    <property type="entry name" value="LRR_14"/>
    <property type="match status" value="2"/>
</dbReference>
<accession>A0A453A6T3</accession>
<feature type="region of interest" description="Disordered" evidence="3">
    <location>
        <begin position="847"/>
        <end position="888"/>
    </location>
</feature>
<feature type="domain" description="NB-ARC" evidence="4">
    <location>
        <begin position="158"/>
        <end position="324"/>
    </location>
</feature>
<evidence type="ECO:0000256" key="3">
    <source>
        <dbReference type="SAM" id="MobiDB-lite"/>
    </source>
</evidence>
<name>A0A453A6T3_AEGTS</name>
<dbReference type="GO" id="GO:0009626">
    <property type="term" value="P:plant-type hypersensitive response"/>
    <property type="evidence" value="ECO:0007669"/>
    <property type="project" value="UniProtKB-ARBA"/>
</dbReference>
<dbReference type="Gene3D" id="1.10.8.430">
    <property type="entry name" value="Helical domain of apoptotic protease-activating factors"/>
    <property type="match status" value="1"/>
</dbReference>
<feature type="compositionally biased region" description="Basic and acidic residues" evidence="3">
    <location>
        <begin position="863"/>
        <end position="878"/>
    </location>
</feature>
<dbReference type="GO" id="GO:0042742">
    <property type="term" value="P:defense response to bacterium"/>
    <property type="evidence" value="ECO:0007669"/>
    <property type="project" value="UniProtKB-ARBA"/>
</dbReference>
<reference evidence="8" key="2">
    <citation type="journal article" date="2017" name="Nat. Plants">
        <title>The Aegilops tauschii genome reveals multiple impacts of transposons.</title>
        <authorList>
            <person name="Zhao G."/>
            <person name="Zou C."/>
            <person name="Li K."/>
            <person name="Wang K."/>
            <person name="Li T."/>
            <person name="Gao L."/>
            <person name="Zhang X."/>
            <person name="Wang H."/>
            <person name="Yang Z."/>
            <person name="Liu X."/>
            <person name="Jiang W."/>
            <person name="Mao L."/>
            <person name="Kong X."/>
            <person name="Jiao Y."/>
            <person name="Jia J."/>
        </authorList>
    </citation>
    <scope>NUCLEOTIDE SEQUENCE [LARGE SCALE GENOMIC DNA]</scope>
    <source>
        <strain evidence="8">cv. AL8/78</strain>
    </source>
</reference>
<reference evidence="8" key="1">
    <citation type="journal article" date="2014" name="Science">
        <title>Ancient hybridizations among the ancestral genomes of bread wheat.</title>
        <authorList>
            <consortium name="International Wheat Genome Sequencing Consortium,"/>
            <person name="Marcussen T."/>
            <person name="Sandve S.R."/>
            <person name="Heier L."/>
            <person name="Spannagl M."/>
            <person name="Pfeifer M."/>
            <person name="Jakobsen K.S."/>
            <person name="Wulff B.B."/>
            <person name="Steuernagel B."/>
            <person name="Mayer K.F."/>
            <person name="Olsen O.A."/>
        </authorList>
    </citation>
    <scope>NUCLEOTIDE SEQUENCE [LARGE SCALE GENOMIC DNA]</scope>
    <source>
        <strain evidence="8">cv. AL8/78</strain>
    </source>
</reference>
<dbReference type="PRINTS" id="PR00364">
    <property type="entry name" value="DISEASERSIST"/>
</dbReference>
<dbReference type="PANTHER" id="PTHR23155:SF1087">
    <property type="entry name" value="OS11G0462900 PROTEIN"/>
    <property type="match status" value="1"/>
</dbReference>
<keyword evidence="1" id="KW-0677">Repeat</keyword>
<organism evidence="7 8">
    <name type="scientific">Aegilops tauschii subsp. strangulata</name>
    <name type="common">Goatgrass</name>
    <dbReference type="NCBI Taxonomy" id="200361"/>
    <lineage>
        <taxon>Eukaryota</taxon>
        <taxon>Viridiplantae</taxon>
        <taxon>Streptophyta</taxon>
        <taxon>Embryophyta</taxon>
        <taxon>Tracheophyta</taxon>
        <taxon>Spermatophyta</taxon>
        <taxon>Magnoliopsida</taxon>
        <taxon>Liliopsida</taxon>
        <taxon>Poales</taxon>
        <taxon>Poaceae</taxon>
        <taxon>BOP clade</taxon>
        <taxon>Pooideae</taxon>
        <taxon>Triticodae</taxon>
        <taxon>Triticeae</taxon>
        <taxon>Triticinae</taxon>
        <taxon>Aegilops</taxon>
    </lineage>
</organism>
<dbReference type="InterPro" id="IPR036388">
    <property type="entry name" value="WH-like_DNA-bd_sf"/>
</dbReference>
<dbReference type="Pfam" id="PF00931">
    <property type="entry name" value="NB-ARC"/>
    <property type="match status" value="1"/>
</dbReference>
<evidence type="ECO:0000313" key="8">
    <source>
        <dbReference type="Proteomes" id="UP000015105"/>
    </source>
</evidence>
<dbReference type="SUPFAM" id="SSF52058">
    <property type="entry name" value="L domain-like"/>
    <property type="match status" value="1"/>
</dbReference>
<evidence type="ECO:0000313" key="7">
    <source>
        <dbReference type="EnsemblPlants" id="AET2Gv20007500.7"/>
    </source>
</evidence>
<feature type="domain" description="Disease resistance R13L4/SHOC-2-like LRR" evidence="6">
    <location>
        <begin position="676"/>
        <end position="833"/>
    </location>
</feature>
<reference evidence="7" key="3">
    <citation type="journal article" date="2017" name="Nature">
        <title>Genome sequence of the progenitor of the wheat D genome Aegilops tauschii.</title>
        <authorList>
            <person name="Luo M.C."/>
            <person name="Gu Y.Q."/>
            <person name="Puiu D."/>
            <person name="Wang H."/>
            <person name="Twardziok S.O."/>
            <person name="Deal K.R."/>
            <person name="Huo N."/>
            <person name="Zhu T."/>
            <person name="Wang L."/>
            <person name="Wang Y."/>
            <person name="McGuire P.E."/>
            <person name="Liu S."/>
            <person name="Long H."/>
            <person name="Ramasamy R.K."/>
            <person name="Rodriguez J.C."/>
            <person name="Van S.L."/>
            <person name="Yuan L."/>
            <person name="Wang Z."/>
            <person name="Xia Z."/>
            <person name="Xiao L."/>
            <person name="Anderson O.D."/>
            <person name="Ouyang S."/>
            <person name="Liang Y."/>
            <person name="Zimin A.V."/>
            <person name="Pertea G."/>
            <person name="Qi P."/>
            <person name="Bennetzen J.L."/>
            <person name="Dai X."/>
            <person name="Dawson M.W."/>
            <person name="Muller H.G."/>
            <person name="Kugler K."/>
            <person name="Rivarola-Duarte L."/>
            <person name="Spannagl M."/>
            <person name="Mayer K.F.X."/>
            <person name="Lu F.H."/>
            <person name="Bevan M.W."/>
            <person name="Leroy P."/>
            <person name="Li P."/>
            <person name="You F.M."/>
            <person name="Sun Q."/>
            <person name="Liu Z."/>
            <person name="Lyons E."/>
            <person name="Wicker T."/>
            <person name="Salzberg S.L."/>
            <person name="Devos K.M."/>
            <person name="Dvorak J."/>
        </authorList>
    </citation>
    <scope>NUCLEOTIDE SEQUENCE [LARGE SCALE GENOMIC DNA]</scope>
    <source>
        <strain evidence="7">cv. AL8/78</strain>
    </source>
</reference>
<sequence length="1348" mass="150545">DTPHTRYHHWPRGMELPPVSASLGAMGSLPGKLELDPLLDAELKVELGKLTNGLLLLSEARDPSVEARIWMKDVRELSYDMENCVDLADPDLAYPDTWVGRMSGFKARVKEANERYDRCMLGSIPVCSNPATDFQFLMVDGRRRTPDLPVVGLYDGPFNALYQWLTDDDKELKVASVVGVGGIGKTTLAKQLWREHKPRDYFGCCAFVRTAKKPDMRRLLRSILAQVRPHQPPATNEVHELIHDIKQHLQGKRYFLIIDDLWATSVWDVARRAFPEGNLSRIIITTEIKDVALACCRYQSKSIYKMEPLSVNHSEELFIRGVFASGEEKSRQLDKVWEKIIRRCAGLPLAIISISGILASQGEANTVQEREQIQNILPTDTTHVEVLKQVLNFCYNCLPSHLQTCLLYLSLYPENYIILKEDIVKQWVAEGFILAPREEDKLKVGGNYFDKLVNMGLIQCIDVGYSNDVYYYAVHPMAHNLITSKSREENFMTVIDYSERTMGFANKVSRLSLQFGSATYATRPESIGLSQVRSLAFIGLKSCYSSILEFKVLRVLILHMWADEPSTGVDLKPTSELALLRSLQVTCNDTVHLPDLMQGPKHLETLEIDARVAAIPANIVHLRSWLHLRLGVGTEVPDLTGTLKIVTTLNPPISLDDPSCSCKSGKTTEFLSPICSCKSVKTLELLSPICRVPKWIGQLTNLCILKFVVRELQRDDISNLQQLSFLGVLSLHVQQPTTGLIGFAPGAFSALEYFEFRCGVLRLLFQEGTMPNLERLKLGFNAYPRDGFFLVGVEDLLSVKEISGVIGLTAGAVESHFMAAESEFRKAMGRHPNLSVEREELYADAEKQHEIHPSTSSEQTESPSKESQDVRGWAEKQHPIPGKHTPASGEELHYQTEIKQHSSSDSQLIKRSPAPLRISGKDGLDQLLVSNKETGLEKLTLVRCPPLELKHLLMLTSLKTLVVEHSDGLVGPLGGQGDVEWQLPVEHIKINYLSGNSGEELTELLPHLPKLSKLVIYDCKKIKRLVVGLDVQQKTSEASEMAGGEITAAAAEEEDDGVLLFPAHLCDSLRELEFSFCPELVLVGPPTLVPGGEWLQALRSLQSLTIRWSPKFLSTFSFSSHIFPSSLHFLELMSVKGMGTLEPLSNLSSLTKLVLLRCGEDLKCHGLWSLLTTGGQLNELVVRGSPRFFADWDPNPRRALEDAEGGEEQQTQLVSSTLRGLWTDDIAGLLAAPVCRFLSSSLTKLRLWGDWCEGMQRFSKEQEDALQLLSSLRELEFWDFKGLQQFPAGLHNLSNLKNLVAYDCPVISSLPNDGLPKSLQKLAVYHCSEKLKQQGRGLEGTIPTVQIV</sequence>
<dbReference type="Pfam" id="PF23559">
    <property type="entry name" value="WHD_DRP"/>
    <property type="match status" value="1"/>
</dbReference>
<dbReference type="Gene3D" id="1.20.5.4130">
    <property type="match status" value="1"/>
</dbReference>
<reference evidence="7" key="5">
    <citation type="journal article" date="2021" name="G3 (Bethesda)">
        <title>Aegilops tauschii genome assembly Aet v5.0 features greater sequence contiguity and improved annotation.</title>
        <authorList>
            <person name="Wang L."/>
            <person name="Zhu T."/>
            <person name="Rodriguez J.C."/>
            <person name="Deal K.R."/>
            <person name="Dubcovsky J."/>
            <person name="McGuire P.E."/>
            <person name="Lux T."/>
            <person name="Spannagl M."/>
            <person name="Mayer K.F.X."/>
            <person name="Baldrich P."/>
            <person name="Meyers B.C."/>
            <person name="Huo N."/>
            <person name="Gu Y.Q."/>
            <person name="Zhou H."/>
            <person name="Devos K.M."/>
            <person name="Bennetzen J.L."/>
            <person name="Unver T."/>
            <person name="Budak H."/>
            <person name="Gulick P.J."/>
            <person name="Galiba G."/>
            <person name="Kalapos B."/>
            <person name="Nelson D.R."/>
            <person name="Li P."/>
            <person name="You F.M."/>
            <person name="Luo M.C."/>
            <person name="Dvorak J."/>
        </authorList>
    </citation>
    <scope>NUCLEOTIDE SEQUENCE [LARGE SCALE GENOMIC DNA]</scope>
    <source>
        <strain evidence="7">cv. AL8/78</strain>
    </source>
</reference>
<feature type="domain" description="Disease resistance R13L4/SHOC-2-like LRR" evidence="6">
    <location>
        <begin position="531"/>
        <end position="650"/>
    </location>
</feature>
<feature type="domain" description="Disease resistance protein winged helix" evidence="5">
    <location>
        <begin position="411"/>
        <end position="482"/>
    </location>
</feature>
<dbReference type="GO" id="GO:0002758">
    <property type="term" value="P:innate immune response-activating signaling pathway"/>
    <property type="evidence" value="ECO:0007669"/>
    <property type="project" value="UniProtKB-ARBA"/>
</dbReference>
<dbReference type="InterPro" id="IPR042197">
    <property type="entry name" value="Apaf_helical"/>
</dbReference>
<evidence type="ECO:0000256" key="1">
    <source>
        <dbReference type="ARBA" id="ARBA00022737"/>
    </source>
</evidence>
<dbReference type="Gene3D" id="1.10.10.10">
    <property type="entry name" value="Winged helix-like DNA-binding domain superfamily/Winged helix DNA-binding domain"/>
    <property type="match status" value="1"/>
</dbReference>
<dbReference type="STRING" id="200361.A0A453A6T3"/>
<evidence type="ECO:0000259" key="5">
    <source>
        <dbReference type="Pfam" id="PF23559"/>
    </source>
</evidence>
<dbReference type="InterPro" id="IPR027417">
    <property type="entry name" value="P-loop_NTPase"/>
</dbReference>